<dbReference type="RefSeq" id="WP_338101879.1">
    <property type="nucleotide sequence ID" value="NZ_CP131060.1"/>
</dbReference>
<dbReference type="GO" id="GO:0019752">
    <property type="term" value="P:carboxylic acid metabolic process"/>
    <property type="evidence" value="ECO:0007669"/>
    <property type="project" value="UniProtKB-ARBA"/>
</dbReference>
<reference evidence="4 5" key="1">
    <citation type="submission" date="2023-07" db="EMBL/GenBank/DDBJ databases">
        <title>Closed genoem sequence of Methanosarcinaceae archaeon Ac7.</title>
        <authorList>
            <person name="Poehlein A."/>
            <person name="Protasov E."/>
            <person name="Platt K."/>
            <person name="Reeh H."/>
            <person name="Daniel R."/>
            <person name="Brune A."/>
        </authorList>
    </citation>
    <scope>NUCLEOTIDE SEQUENCE [LARGE SCALE GENOMIC DNA]</scope>
    <source>
        <strain evidence="4 5">Ac7</strain>
    </source>
</reference>
<proteinExistence type="inferred from homology"/>
<gene>
    <name evidence="4" type="primary">yisK</name>
    <name evidence="4" type="ORF">MsAc7_10650</name>
</gene>
<comment type="similarity">
    <text evidence="1">Belongs to the FAH family.</text>
</comment>
<evidence type="ECO:0000259" key="3">
    <source>
        <dbReference type="Pfam" id="PF01557"/>
    </source>
</evidence>
<dbReference type="GO" id="GO:0046872">
    <property type="term" value="F:metal ion binding"/>
    <property type="evidence" value="ECO:0007669"/>
    <property type="project" value="UniProtKB-KW"/>
</dbReference>
<organism evidence="4 5">
    <name type="scientific">Methanolapillus millepedarum</name>
    <dbReference type="NCBI Taxonomy" id="3028296"/>
    <lineage>
        <taxon>Archaea</taxon>
        <taxon>Methanobacteriati</taxon>
        <taxon>Methanobacteriota</taxon>
        <taxon>Stenosarchaea group</taxon>
        <taxon>Methanomicrobia</taxon>
        <taxon>Methanosarcinales</taxon>
        <taxon>Methanosarcinaceae</taxon>
        <taxon>Methanolapillus</taxon>
    </lineage>
</organism>
<dbReference type="Pfam" id="PF01557">
    <property type="entry name" value="FAA_hydrolase"/>
    <property type="match status" value="1"/>
</dbReference>
<dbReference type="EMBL" id="CP131060">
    <property type="protein sequence ID" value="WNY25513.1"/>
    <property type="molecule type" value="Genomic_DNA"/>
</dbReference>
<dbReference type="InterPro" id="IPR011234">
    <property type="entry name" value="Fumarylacetoacetase-like_C"/>
</dbReference>
<dbReference type="SUPFAM" id="SSF56529">
    <property type="entry name" value="FAH"/>
    <property type="match status" value="1"/>
</dbReference>
<keyword evidence="2" id="KW-0479">Metal-binding</keyword>
<name>A0AA96V3L9_9EURY</name>
<dbReference type="FunFam" id="3.90.850.10:FF:000002">
    <property type="entry name" value="2-hydroxyhepta-2,4-diene-1,7-dioate isomerase"/>
    <property type="match status" value="1"/>
</dbReference>
<keyword evidence="5" id="KW-1185">Reference proteome</keyword>
<dbReference type="GO" id="GO:0016853">
    <property type="term" value="F:isomerase activity"/>
    <property type="evidence" value="ECO:0007669"/>
    <property type="project" value="UniProtKB-ARBA"/>
</dbReference>
<evidence type="ECO:0000256" key="2">
    <source>
        <dbReference type="ARBA" id="ARBA00022723"/>
    </source>
</evidence>
<evidence type="ECO:0000313" key="5">
    <source>
        <dbReference type="Proteomes" id="UP001303587"/>
    </source>
</evidence>
<dbReference type="InterPro" id="IPR051121">
    <property type="entry name" value="FAH"/>
</dbReference>
<evidence type="ECO:0000313" key="4">
    <source>
        <dbReference type="EMBL" id="WNY25513.1"/>
    </source>
</evidence>
<dbReference type="AlphaFoldDB" id="A0AA96V3L9"/>
<dbReference type="Gene3D" id="3.90.850.10">
    <property type="entry name" value="Fumarylacetoacetase-like, C-terminal domain"/>
    <property type="match status" value="1"/>
</dbReference>
<sequence>MFGRFRSLDENSDMEVDFEGDVFDGIVYPAPEYQHLDDEYALSSLLILSPVLPSKIICVGLNYSDHARELNMPVPKNPILFLKPPTALLPHNGCIVYPGASKQVEYEAELAVIIGKDGKNISSEDSDSYIAGFSCFNDVTARDLQKEDGQWTRAKSFDTFAPLGPFIVTPEELEQQNLNPENLNIQTRITDRDGNIRVCQNSNTAELIFKIPKLIAFISNIMTLKKGDVIATGTPPGVGQLLPGETVDVEIEGIGILSNTVIEDF</sequence>
<dbReference type="PANTHER" id="PTHR42796:SF4">
    <property type="entry name" value="FUMARYLACETOACETATE HYDROLASE DOMAIN-CONTAINING PROTEIN 2A"/>
    <property type="match status" value="1"/>
</dbReference>
<dbReference type="GeneID" id="89230172"/>
<dbReference type="Proteomes" id="UP001303587">
    <property type="component" value="Chromosome"/>
</dbReference>
<accession>A0AA96V3L9</accession>
<protein>
    <recommendedName>
        <fullName evidence="3">Fumarylacetoacetase-like C-terminal domain-containing protein</fullName>
    </recommendedName>
</protein>
<dbReference type="PANTHER" id="PTHR42796">
    <property type="entry name" value="FUMARYLACETOACETATE HYDROLASE DOMAIN-CONTAINING PROTEIN 2A-RELATED"/>
    <property type="match status" value="1"/>
</dbReference>
<feature type="domain" description="Fumarylacetoacetase-like C-terminal" evidence="3">
    <location>
        <begin position="55"/>
        <end position="261"/>
    </location>
</feature>
<dbReference type="InterPro" id="IPR036663">
    <property type="entry name" value="Fumarylacetoacetase_C_sf"/>
</dbReference>
<evidence type="ECO:0000256" key="1">
    <source>
        <dbReference type="ARBA" id="ARBA00010211"/>
    </source>
</evidence>